<accession>A0A540K8V0</accession>
<dbReference type="STRING" id="106549.A0A540K8V0"/>
<dbReference type="AlphaFoldDB" id="A0A540K8V0"/>
<protein>
    <submittedName>
        <fullName evidence="1">Uncharacterized protein</fullName>
    </submittedName>
</protein>
<organism evidence="1 2">
    <name type="scientific">Malus baccata</name>
    <name type="common">Siberian crab apple</name>
    <name type="synonym">Pyrus baccata</name>
    <dbReference type="NCBI Taxonomy" id="106549"/>
    <lineage>
        <taxon>Eukaryota</taxon>
        <taxon>Viridiplantae</taxon>
        <taxon>Streptophyta</taxon>
        <taxon>Embryophyta</taxon>
        <taxon>Tracheophyta</taxon>
        <taxon>Spermatophyta</taxon>
        <taxon>Magnoliopsida</taxon>
        <taxon>eudicotyledons</taxon>
        <taxon>Gunneridae</taxon>
        <taxon>Pentapetalae</taxon>
        <taxon>rosids</taxon>
        <taxon>fabids</taxon>
        <taxon>Rosales</taxon>
        <taxon>Rosaceae</taxon>
        <taxon>Amygdaloideae</taxon>
        <taxon>Maleae</taxon>
        <taxon>Malus</taxon>
    </lineage>
</organism>
<dbReference type="Pfam" id="PF04646">
    <property type="entry name" value="DUF604"/>
    <property type="match status" value="1"/>
</dbReference>
<sequence length="158" mass="18775">MQEKKPFDFLRILFAIRVAFYRTGLVYIVKKWWLRFENCFHVYQSFKYPKFNEYMHENQLYGRVTDYLNSLTSIEELNFTNLITGKKPNEIVLQLGIGLIDEHESRFHQVNMRENLFGMLSAHLLSPLVSLHHLEAVDPIFPNLYSLLCRHAAQLPVR</sequence>
<proteinExistence type="predicted"/>
<name>A0A540K8V0_MALBA</name>
<dbReference type="Proteomes" id="UP000315295">
    <property type="component" value="Unassembled WGS sequence"/>
</dbReference>
<evidence type="ECO:0000313" key="1">
    <source>
        <dbReference type="EMBL" id="TQD70656.1"/>
    </source>
</evidence>
<keyword evidence="2" id="KW-1185">Reference proteome</keyword>
<dbReference type="InterPro" id="IPR006740">
    <property type="entry name" value="DUF604"/>
</dbReference>
<reference evidence="1 2" key="1">
    <citation type="journal article" date="2019" name="G3 (Bethesda)">
        <title>Sequencing of a Wild Apple (Malus baccata) Genome Unravels the Differences Between Cultivated and Wild Apple Species Regarding Disease Resistance and Cold Tolerance.</title>
        <authorList>
            <person name="Chen X."/>
        </authorList>
    </citation>
    <scope>NUCLEOTIDE SEQUENCE [LARGE SCALE GENOMIC DNA]</scope>
    <source>
        <strain evidence="2">cv. Shandingzi</strain>
        <tissue evidence="1">Leaves</tissue>
    </source>
</reference>
<evidence type="ECO:0000313" key="2">
    <source>
        <dbReference type="Proteomes" id="UP000315295"/>
    </source>
</evidence>
<dbReference type="EMBL" id="VIEB01001717">
    <property type="protein sequence ID" value="TQD70656.1"/>
    <property type="molecule type" value="Genomic_DNA"/>
</dbReference>
<dbReference type="PANTHER" id="PTHR10811">
    <property type="entry name" value="FRINGE-RELATED"/>
    <property type="match status" value="1"/>
</dbReference>
<comment type="caution">
    <text evidence="1">The sequence shown here is derived from an EMBL/GenBank/DDBJ whole genome shotgun (WGS) entry which is preliminary data.</text>
</comment>
<gene>
    <name evidence="1" type="ORF">C1H46_043810</name>
</gene>